<feature type="region of interest" description="Disordered" evidence="1">
    <location>
        <begin position="53"/>
        <end position="90"/>
    </location>
</feature>
<dbReference type="Proteomes" id="UP000677228">
    <property type="component" value="Unassembled WGS sequence"/>
</dbReference>
<feature type="region of interest" description="Disordered" evidence="1">
    <location>
        <begin position="106"/>
        <end position="131"/>
    </location>
</feature>
<evidence type="ECO:0000313" key="3">
    <source>
        <dbReference type="EMBL" id="CAF4379078.1"/>
    </source>
</evidence>
<reference evidence="2" key="1">
    <citation type="submission" date="2021-02" db="EMBL/GenBank/DDBJ databases">
        <authorList>
            <person name="Nowell W R."/>
        </authorList>
    </citation>
    <scope>NUCLEOTIDE SEQUENCE</scope>
</reference>
<organism evidence="2 4">
    <name type="scientific">Didymodactylos carnosus</name>
    <dbReference type="NCBI Taxonomy" id="1234261"/>
    <lineage>
        <taxon>Eukaryota</taxon>
        <taxon>Metazoa</taxon>
        <taxon>Spiralia</taxon>
        <taxon>Gnathifera</taxon>
        <taxon>Rotifera</taxon>
        <taxon>Eurotatoria</taxon>
        <taxon>Bdelloidea</taxon>
        <taxon>Philodinida</taxon>
        <taxon>Philodinidae</taxon>
        <taxon>Didymodactylos</taxon>
    </lineage>
</organism>
<feature type="compositionally biased region" description="Polar residues" evidence="1">
    <location>
        <begin position="80"/>
        <end position="90"/>
    </location>
</feature>
<evidence type="ECO:0000256" key="1">
    <source>
        <dbReference type="SAM" id="MobiDB-lite"/>
    </source>
</evidence>
<evidence type="ECO:0000313" key="4">
    <source>
        <dbReference type="Proteomes" id="UP000677228"/>
    </source>
</evidence>
<proteinExistence type="predicted"/>
<dbReference type="Proteomes" id="UP000682733">
    <property type="component" value="Unassembled WGS sequence"/>
</dbReference>
<accession>A0A8S2FXM0</accession>
<evidence type="ECO:0000313" key="2">
    <source>
        <dbReference type="EMBL" id="CAF1580101.1"/>
    </source>
</evidence>
<dbReference type="EMBL" id="CAJNOK010045684">
    <property type="protein sequence ID" value="CAF1580101.1"/>
    <property type="molecule type" value="Genomic_DNA"/>
</dbReference>
<dbReference type="AlphaFoldDB" id="A0A8S2FXM0"/>
<name>A0A8S2FXM0_9BILA</name>
<feature type="compositionally biased region" description="Acidic residues" evidence="1">
    <location>
        <begin position="67"/>
        <end position="77"/>
    </location>
</feature>
<gene>
    <name evidence="2" type="ORF">OVA965_LOCUS40909</name>
    <name evidence="3" type="ORF">TMI583_LOCUS42443</name>
</gene>
<dbReference type="EMBL" id="CAJOBA010068750">
    <property type="protein sequence ID" value="CAF4379078.1"/>
    <property type="molecule type" value="Genomic_DNA"/>
</dbReference>
<sequence length="187" mass="21211">MLIWITFSASVPITYRKVTQTSNDSDIEIVSTIDEDDLHELLPLIEILHLDSGEEDMNEQSVKEQFESDLDNEDDDVSNERTGLQSSISLANSPSLVAPWPVKMTTTTPLRRGRRPPSESEMRKRRQGSIAGKLHAVAVLEKNDDNKQLTATQEGCSRGQLRKLARQKDELHLLTKKNHDKRCFSKK</sequence>
<comment type="caution">
    <text evidence="2">The sequence shown here is derived from an EMBL/GenBank/DDBJ whole genome shotgun (WGS) entry which is preliminary data.</text>
</comment>
<protein>
    <submittedName>
        <fullName evidence="2">Uncharacterized protein</fullName>
    </submittedName>
</protein>